<keyword evidence="4" id="KW-1185">Reference proteome</keyword>
<dbReference type="AlphaFoldDB" id="A0A923RWZ1"/>
<evidence type="ECO:0000313" key="4">
    <source>
        <dbReference type="Proteomes" id="UP000606499"/>
    </source>
</evidence>
<reference evidence="3" key="1">
    <citation type="submission" date="2020-08" db="EMBL/GenBank/DDBJ databases">
        <title>Genome public.</title>
        <authorList>
            <person name="Liu C."/>
            <person name="Sun Q."/>
        </authorList>
    </citation>
    <scope>NUCLEOTIDE SEQUENCE</scope>
    <source>
        <strain evidence="3">NSJ-28</strain>
    </source>
</reference>
<feature type="domain" description="SLH" evidence="2">
    <location>
        <begin position="580"/>
        <end position="637"/>
    </location>
</feature>
<protein>
    <submittedName>
        <fullName evidence="3">S-layer homology domain-containing protein</fullName>
    </submittedName>
</protein>
<dbReference type="InterPro" id="IPR001119">
    <property type="entry name" value="SLH_dom"/>
</dbReference>
<proteinExistence type="predicted"/>
<name>A0A923RWZ1_9FIRM</name>
<dbReference type="RefSeq" id="WP_054328452.1">
    <property type="nucleotide sequence ID" value="NZ_JACOPL010000018.1"/>
</dbReference>
<sequence length="724" mass="77703">MTTKKLRIPILLLALWLIAATIIPQSYAAGGMHRVEVKSGTGYTSSAVGVNVWETSVVRDVTFTPLDGYRLAVVTAYYDGKTVNTTVQDKPAQLIVGGMVLPLRHSGREITVTVPGNCTGDLVLSASVEAVSCHMDVSADSGIEVSGGGTYGIGKTVTITAAPSGEAEITRVQVTRTDAGQANTADLADGAVQIGDKTYPFSVTDGKVTMTLTAEESLGIHFFSNGKPGEQPLTVRVRGDKGVDVDRSRVKVRRGNDANIIADAGRGYEITEIRLDDGVQSAAGYVSEGRIWLGGKVYRIDRDGGRVTLCLTDVQTDMEAYFISELDEEHIPITTSEGTGVDIDRDCGSTVPKGTDVRFTISAKTNYRLSRITLSVDGTSRTVDADEDEISVDGIDYQLQQSGEDVILCVDDVYAPVKVSATASKLTTYYDHSITIGKTQNCTVSASRTGVNDGGSATYTVSPDKGYTLDTVTLRVGSRQETAHVDEDSSIRVGGKSYPMSLSNQGVLKITVSNIRDDVQFSACAVRKNNGTLFLRNGVTAPYFEGMGNCRFCPEGTLTRAEAAVMLARLTNYSSLTVYPACGAVDVPVSGWYAHEVDAFYDAGIETAPYFRPDAPISRAELAVWLYRLSGSPQVAAGTMAFPDVPSYGETHDAVAYGQMHGWINGYKDGMFRPDASITRAEAAKLINRVTSRPLRVQSIQTRFADVPASHWAFWDIISAANQV</sequence>
<feature type="domain" description="SLH" evidence="2">
    <location>
        <begin position="638"/>
        <end position="701"/>
    </location>
</feature>
<keyword evidence="1" id="KW-0677">Repeat</keyword>
<comment type="caution">
    <text evidence="3">The sequence shown here is derived from an EMBL/GenBank/DDBJ whole genome shotgun (WGS) entry which is preliminary data.</text>
</comment>
<gene>
    <name evidence="3" type="ORF">H8S45_13785</name>
</gene>
<accession>A0A923RWZ1</accession>
<evidence type="ECO:0000256" key="1">
    <source>
        <dbReference type="ARBA" id="ARBA00022737"/>
    </source>
</evidence>
<dbReference type="EMBL" id="JACOPL010000018">
    <property type="protein sequence ID" value="MBC5726523.1"/>
    <property type="molecule type" value="Genomic_DNA"/>
</dbReference>
<evidence type="ECO:0000313" key="3">
    <source>
        <dbReference type="EMBL" id="MBC5726523.1"/>
    </source>
</evidence>
<organism evidence="3 4">
    <name type="scientific">Agathobaculum faecis</name>
    <dbReference type="NCBI Taxonomy" id="2763013"/>
    <lineage>
        <taxon>Bacteria</taxon>
        <taxon>Bacillati</taxon>
        <taxon>Bacillota</taxon>
        <taxon>Clostridia</taxon>
        <taxon>Eubacteriales</taxon>
        <taxon>Butyricicoccaceae</taxon>
        <taxon>Agathobaculum</taxon>
    </lineage>
</organism>
<dbReference type="Proteomes" id="UP000606499">
    <property type="component" value="Unassembled WGS sequence"/>
</dbReference>
<dbReference type="PROSITE" id="PS51272">
    <property type="entry name" value="SLH"/>
    <property type="match status" value="2"/>
</dbReference>
<dbReference type="Pfam" id="PF00395">
    <property type="entry name" value="SLH"/>
    <property type="match status" value="1"/>
</dbReference>
<evidence type="ECO:0000259" key="2">
    <source>
        <dbReference type="PROSITE" id="PS51272"/>
    </source>
</evidence>